<evidence type="ECO:0000259" key="6">
    <source>
        <dbReference type="SMART" id="SM00827"/>
    </source>
</evidence>
<keyword evidence="2 4" id="KW-0012">Acyltransferase</keyword>
<comment type="similarity">
    <text evidence="4">Belongs to the fabD family.</text>
</comment>
<dbReference type="Pfam" id="PF00698">
    <property type="entry name" value="Acyl_transf_1"/>
    <property type="match status" value="1"/>
</dbReference>
<evidence type="ECO:0000256" key="4">
    <source>
        <dbReference type="PIRNR" id="PIRNR000446"/>
    </source>
</evidence>
<dbReference type="Proteomes" id="UP000748308">
    <property type="component" value="Unassembled WGS sequence"/>
</dbReference>
<dbReference type="InterPro" id="IPR024925">
    <property type="entry name" value="Malonyl_CoA-ACP_transAc"/>
</dbReference>
<evidence type="ECO:0000256" key="1">
    <source>
        <dbReference type="ARBA" id="ARBA00022679"/>
    </source>
</evidence>
<dbReference type="PANTHER" id="PTHR42681">
    <property type="entry name" value="MALONYL-COA-ACYL CARRIER PROTEIN TRANSACYLASE, MITOCHONDRIAL"/>
    <property type="match status" value="1"/>
</dbReference>
<dbReference type="EC" id="2.3.1.39" evidence="4"/>
<dbReference type="InterPro" id="IPR014043">
    <property type="entry name" value="Acyl_transferase_dom"/>
</dbReference>
<comment type="caution">
    <text evidence="7">The sequence shown here is derived from an EMBL/GenBank/DDBJ whole genome shotgun (WGS) entry which is preliminary data.</text>
</comment>
<proteinExistence type="inferred from homology"/>
<feature type="active site" evidence="5">
    <location>
        <position position="196"/>
    </location>
</feature>
<evidence type="ECO:0000313" key="8">
    <source>
        <dbReference type="Proteomes" id="UP000748308"/>
    </source>
</evidence>
<dbReference type="SMART" id="SM00827">
    <property type="entry name" value="PKS_AT"/>
    <property type="match status" value="1"/>
</dbReference>
<reference evidence="7" key="1">
    <citation type="submission" date="2019-03" db="EMBL/GenBank/DDBJ databases">
        <title>Lake Tanganyika Metagenome-Assembled Genomes (MAGs).</title>
        <authorList>
            <person name="Tran P."/>
        </authorList>
    </citation>
    <scope>NUCLEOTIDE SEQUENCE</scope>
    <source>
        <strain evidence="7">M_DeepCast_400m_m2_100</strain>
    </source>
</reference>
<dbReference type="SUPFAM" id="SSF52151">
    <property type="entry name" value="FabD/lysophospholipase-like"/>
    <property type="match status" value="1"/>
</dbReference>
<sequence length="305" mass="32645">MNALLFPGQGSQFVGMAKDLYETFGPSRRLLDQANEVLGFPLTDLMFSGPAEALQETRNAQPAILAHSMAAWEALQPFRDPLELMGAGHSLGEYSAYVVAGALRLEDALRLVRRRGELMFEAGLRNPGTMAAVIGAEPGLVAELCATEGSVVPANLNSPGQIVISGETGAVRRVAEALQARGVKRVVELRVSGAFHSPLMEPAAAGLSEALEGIEVRRARFPVFANATADAVVEPEEIRRSLVAQMLSPVLWEPTVRRIAALEPDAVWEVGPGQVLKGLVRSTDRNLACRTLGTAAEVLAFKDDR</sequence>
<dbReference type="InterPro" id="IPR016036">
    <property type="entry name" value="Malonyl_transacylase_ACP-bd"/>
</dbReference>
<comment type="catalytic activity">
    <reaction evidence="3 4">
        <text>holo-[ACP] + malonyl-CoA = malonyl-[ACP] + CoA</text>
        <dbReference type="Rhea" id="RHEA:41792"/>
        <dbReference type="Rhea" id="RHEA-COMP:9623"/>
        <dbReference type="Rhea" id="RHEA-COMP:9685"/>
        <dbReference type="ChEBI" id="CHEBI:57287"/>
        <dbReference type="ChEBI" id="CHEBI:57384"/>
        <dbReference type="ChEBI" id="CHEBI:64479"/>
        <dbReference type="ChEBI" id="CHEBI:78449"/>
        <dbReference type="EC" id="2.3.1.39"/>
    </reaction>
</comment>
<dbReference type="PANTHER" id="PTHR42681:SF1">
    <property type="entry name" value="MALONYL-COA-ACYL CARRIER PROTEIN TRANSACYLASE, MITOCHONDRIAL"/>
    <property type="match status" value="1"/>
</dbReference>
<dbReference type="InterPro" id="IPR050858">
    <property type="entry name" value="Mal-CoA-ACP_Trans/PKS_FabD"/>
</dbReference>
<gene>
    <name evidence="7" type="primary">fabD</name>
    <name evidence="7" type="ORF">FJY75_12215</name>
</gene>
<feature type="active site" evidence="5">
    <location>
        <position position="90"/>
    </location>
</feature>
<feature type="domain" description="Malonyl-CoA:ACP transacylase (MAT)" evidence="6">
    <location>
        <begin position="5"/>
        <end position="297"/>
    </location>
</feature>
<dbReference type="EMBL" id="VGIY01000415">
    <property type="protein sequence ID" value="MBM3318606.1"/>
    <property type="molecule type" value="Genomic_DNA"/>
</dbReference>
<accession>A0A937XAE3</accession>
<dbReference type="NCBIfam" id="TIGR00128">
    <property type="entry name" value="fabD"/>
    <property type="match status" value="1"/>
</dbReference>
<dbReference type="Gene3D" id="3.40.366.10">
    <property type="entry name" value="Malonyl-Coenzyme A Acyl Carrier Protein, domain 2"/>
    <property type="match status" value="1"/>
</dbReference>
<dbReference type="SUPFAM" id="SSF55048">
    <property type="entry name" value="Probable ACP-binding domain of malonyl-CoA ACP transacylase"/>
    <property type="match status" value="1"/>
</dbReference>
<evidence type="ECO:0000256" key="5">
    <source>
        <dbReference type="PIRSR" id="PIRSR000446-1"/>
    </source>
</evidence>
<evidence type="ECO:0000313" key="7">
    <source>
        <dbReference type="EMBL" id="MBM3318606.1"/>
    </source>
</evidence>
<organism evidence="7 8">
    <name type="scientific">Eiseniibacteriota bacterium</name>
    <dbReference type="NCBI Taxonomy" id="2212470"/>
    <lineage>
        <taxon>Bacteria</taxon>
        <taxon>Candidatus Eiseniibacteriota</taxon>
    </lineage>
</organism>
<dbReference type="PIRSF" id="PIRSF000446">
    <property type="entry name" value="Mct"/>
    <property type="match status" value="1"/>
</dbReference>
<dbReference type="Gene3D" id="3.30.70.250">
    <property type="entry name" value="Malonyl-CoA ACP transacylase, ACP-binding"/>
    <property type="match status" value="1"/>
</dbReference>
<dbReference type="GO" id="GO:0005829">
    <property type="term" value="C:cytosol"/>
    <property type="evidence" value="ECO:0007669"/>
    <property type="project" value="TreeGrafter"/>
</dbReference>
<evidence type="ECO:0000256" key="2">
    <source>
        <dbReference type="ARBA" id="ARBA00023315"/>
    </source>
</evidence>
<dbReference type="InterPro" id="IPR004410">
    <property type="entry name" value="Malonyl_CoA-ACP_transAc_FabD"/>
</dbReference>
<dbReference type="GO" id="GO:0004314">
    <property type="term" value="F:[acyl-carrier-protein] S-malonyltransferase activity"/>
    <property type="evidence" value="ECO:0007669"/>
    <property type="project" value="UniProtKB-EC"/>
</dbReference>
<dbReference type="InterPro" id="IPR001227">
    <property type="entry name" value="Ac_transferase_dom_sf"/>
</dbReference>
<protein>
    <recommendedName>
        <fullName evidence="4">Malonyl CoA-acyl carrier protein transacylase</fullName>
        <ecNumber evidence="4">2.3.1.39</ecNumber>
    </recommendedName>
</protein>
<dbReference type="AlphaFoldDB" id="A0A937XAE3"/>
<dbReference type="GO" id="GO:0006633">
    <property type="term" value="P:fatty acid biosynthetic process"/>
    <property type="evidence" value="ECO:0007669"/>
    <property type="project" value="TreeGrafter"/>
</dbReference>
<dbReference type="InterPro" id="IPR016035">
    <property type="entry name" value="Acyl_Trfase/lysoPLipase"/>
</dbReference>
<name>A0A937XAE3_UNCEI</name>
<keyword evidence="1 4" id="KW-0808">Transferase</keyword>
<dbReference type="FunFam" id="3.30.70.250:FF:000001">
    <property type="entry name" value="Malonyl CoA-acyl carrier protein transacylase"/>
    <property type="match status" value="1"/>
</dbReference>
<evidence type="ECO:0000256" key="3">
    <source>
        <dbReference type="ARBA" id="ARBA00048462"/>
    </source>
</evidence>